<keyword evidence="8 11" id="KW-0503">Monooxygenase</keyword>
<dbReference type="PANTHER" id="PTHR47955:SF10">
    <property type="entry name" value="ANGELICIN SYNTHASE"/>
    <property type="match status" value="1"/>
</dbReference>
<dbReference type="GO" id="GO:0016705">
    <property type="term" value="F:oxidoreductase activity, acting on paired donors, with incorporation or reduction of molecular oxygen"/>
    <property type="evidence" value="ECO:0007669"/>
    <property type="project" value="InterPro"/>
</dbReference>
<evidence type="ECO:0000256" key="10">
    <source>
        <dbReference type="PIRSR" id="PIRSR602401-1"/>
    </source>
</evidence>
<keyword evidence="6 11" id="KW-0560">Oxidoreductase</keyword>
<evidence type="ECO:0000256" key="4">
    <source>
        <dbReference type="ARBA" id="ARBA00022723"/>
    </source>
</evidence>
<dbReference type="Gene3D" id="1.10.630.10">
    <property type="entry name" value="Cytochrome P450"/>
    <property type="match status" value="1"/>
</dbReference>
<keyword evidence="12" id="KW-1133">Transmembrane helix</keyword>
<dbReference type="OrthoDB" id="3934656at2759"/>
<accession>A0A5N6NK44</accession>
<evidence type="ECO:0000256" key="12">
    <source>
        <dbReference type="SAM" id="Phobius"/>
    </source>
</evidence>
<comment type="subcellular location">
    <subcellularLocation>
        <location evidence="1">Membrane</location>
        <topology evidence="1">Single-pass type II membrane protein</topology>
    </subcellularLocation>
</comment>
<evidence type="ECO:0000256" key="3">
    <source>
        <dbReference type="ARBA" id="ARBA00022617"/>
    </source>
</evidence>
<keyword evidence="4 10" id="KW-0479">Metal-binding</keyword>
<dbReference type="PRINTS" id="PR00463">
    <property type="entry name" value="EP450I"/>
</dbReference>
<reference evidence="13 14" key="1">
    <citation type="submission" date="2019-05" db="EMBL/GenBank/DDBJ databases">
        <title>Mikania micrantha, genome provides insights into the molecular mechanism of rapid growth.</title>
        <authorList>
            <person name="Liu B."/>
        </authorList>
    </citation>
    <scope>NUCLEOTIDE SEQUENCE [LARGE SCALE GENOMIC DNA]</scope>
    <source>
        <strain evidence="13">NLD-2019</strain>
        <tissue evidence="13">Leaf</tissue>
    </source>
</reference>
<evidence type="ECO:0008006" key="15">
    <source>
        <dbReference type="Google" id="ProtNLM"/>
    </source>
</evidence>
<dbReference type="FunFam" id="1.10.630.10:FF:000043">
    <property type="entry name" value="Cytochrome P450 99A2"/>
    <property type="match status" value="1"/>
</dbReference>
<evidence type="ECO:0000256" key="2">
    <source>
        <dbReference type="ARBA" id="ARBA00010617"/>
    </source>
</evidence>
<dbReference type="InterPro" id="IPR002401">
    <property type="entry name" value="Cyt_P450_E_grp-I"/>
</dbReference>
<dbReference type="GO" id="GO:0005506">
    <property type="term" value="F:iron ion binding"/>
    <property type="evidence" value="ECO:0007669"/>
    <property type="project" value="InterPro"/>
</dbReference>
<dbReference type="PRINTS" id="PR00385">
    <property type="entry name" value="P450"/>
</dbReference>
<dbReference type="GO" id="GO:0020037">
    <property type="term" value="F:heme binding"/>
    <property type="evidence" value="ECO:0007669"/>
    <property type="project" value="InterPro"/>
</dbReference>
<keyword evidence="12" id="KW-0472">Membrane</keyword>
<dbReference type="PROSITE" id="PS00086">
    <property type="entry name" value="CYTOCHROME_P450"/>
    <property type="match status" value="1"/>
</dbReference>
<dbReference type="GO" id="GO:0004497">
    <property type="term" value="F:monooxygenase activity"/>
    <property type="evidence" value="ECO:0007669"/>
    <property type="project" value="UniProtKB-KW"/>
</dbReference>
<dbReference type="InterPro" id="IPR001128">
    <property type="entry name" value="Cyt_P450"/>
</dbReference>
<dbReference type="Pfam" id="PF00067">
    <property type="entry name" value="p450"/>
    <property type="match status" value="1"/>
</dbReference>
<keyword evidence="5" id="KW-0735">Signal-anchor</keyword>
<evidence type="ECO:0000256" key="1">
    <source>
        <dbReference type="ARBA" id="ARBA00004606"/>
    </source>
</evidence>
<evidence type="ECO:0000256" key="11">
    <source>
        <dbReference type="RuleBase" id="RU000461"/>
    </source>
</evidence>
<organism evidence="13 14">
    <name type="scientific">Mikania micrantha</name>
    <name type="common">bitter vine</name>
    <dbReference type="NCBI Taxonomy" id="192012"/>
    <lineage>
        <taxon>Eukaryota</taxon>
        <taxon>Viridiplantae</taxon>
        <taxon>Streptophyta</taxon>
        <taxon>Embryophyta</taxon>
        <taxon>Tracheophyta</taxon>
        <taxon>Spermatophyta</taxon>
        <taxon>Magnoliopsida</taxon>
        <taxon>eudicotyledons</taxon>
        <taxon>Gunneridae</taxon>
        <taxon>Pentapetalae</taxon>
        <taxon>asterids</taxon>
        <taxon>campanulids</taxon>
        <taxon>Asterales</taxon>
        <taxon>Asteraceae</taxon>
        <taxon>Asteroideae</taxon>
        <taxon>Heliantheae alliance</taxon>
        <taxon>Eupatorieae</taxon>
        <taxon>Mikania</taxon>
    </lineage>
</organism>
<name>A0A5N6NK44_9ASTR</name>
<dbReference type="InterPro" id="IPR017972">
    <property type="entry name" value="Cyt_P450_CS"/>
</dbReference>
<feature type="transmembrane region" description="Helical" evidence="12">
    <location>
        <begin position="9"/>
        <end position="27"/>
    </location>
</feature>
<evidence type="ECO:0000256" key="5">
    <source>
        <dbReference type="ARBA" id="ARBA00022968"/>
    </source>
</evidence>
<dbReference type="Proteomes" id="UP000326396">
    <property type="component" value="Linkage Group LG19"/>
</dbReference>
<evidence type="ECO:0000313" key="14">
    <source>
        <dbReference type="Proteomes" id="UP000326396"/>
    </source>
</evidence>
<proteinExistence type="inferred from homology"/>
<evidence type="ECO:0000256" key="6">
    <source>
        <dbReference type="ARBA" id="ARBA00023002"/>
    </source>
</evidence>
<keyword evidence="7 10" id="KW-0408">Iron</keyword>
<dbReference type="InterPro" id="IPR036396">
    <property type="entry name" value="Cyt_P450_sf"/>
</dbReference>
<dbReference type="PANTHER" id="PTHR47955">
    <property type="entry name" value="CYTOCHROME P450 FAMILY 71 PROTEIN"/>
    <property type="match status" value="1"/>
</dbReference>
<evidence type="ECO:0000256" key="8">
    <source>
        <dbReference type="ARBA" id="ARBA00023033"/>
    </source>
</evidence>
<keyword evidence="14" id="KW-1185">Reference proteome</keyword>
<keyword evidence="3 10" id="KW-0349">Heme</keyword>
<gene>
    <name evidence="13" type="ORF">E3N88_20628</name>
</gene>
<dbReference type="GO" id="GO:0016020">
    <property type="term" value="C:membrane"/>
    <property type="evidence" value="ECO:0007669"/>
    <property type="project" value="UniProtKB-SubCell"/>
</dbReference>
<comment type="caution">
    <text evidence="13">The sequence shown here is derived from an EMBL/GenBank/DDBJ whole genome shotgun (WGS) entry which is preliminary data.</text>
</comment>
<sequence>MWSLLGQVSFYILPLILGAAFLLIKWYKCSPPNTTNNLPPSPPRLPLIGNLHQLKGTVHEAFESIAKRYGDPRGLVLIYVGTVPSLVVSTTEAAREIMKTNDIAFADRPPTRMFKELSYNLKDATVSPYGEHWRQVKSILTLHILSAKTVQTFDAMRQRIIAGYVSEINQCFMSNKLVELTSMSLKVTNDITCMAAFGRTYNDGEIGKKFLKLMKELSVVLGSFYFEDSIPQLAVVDVIRGLRAKVNRVAVTLDAFLSGAVEERLARTSPDPVVAEDGFTPFIDALLQIQKDDSTGVSIDSDILKALLLNVYVAATDTSAAVIQWAMTEFLINPDIMKKAKDEVNTVLKGKKGNITSEDLEKMTYLKAVIMETTRLHPPLPILLPRVAREDVNVMGYDIAEGTRVYVNVYAIMKDPKVWDNPDKFMPERFLNSSSSTDFVRHNFELLPFGAGRRGCPGRGFAMAVDELTLATFLYKFDWSLPPGVSPQDVDMEGTFGLGNHKKVPLLAVGKPSSNY</sequence>
<feature type="binding site" description="axial binding residue" evidence="10">
    <location>
        <position position="456"/>
    </location>
    <ligand>
        <name>heme</name>
        <dbReference type="ChEBI" id="CHEBI:30413"/>
    </ligand>
    <ligandPart>
        <name>Fe</name>
        <dbReference type="ChEBI" id="CHEBI:18248"/>
    </ligandPart>
</feature>
<dbReference type="AlphaFoldDB" id="A0A5N6NK44"/>
<dbReference type="SUPFAM" id="SSF48264">
    <property type="entry name" value="Cytochrome P450"/>
    <property type="match status" value="1"/>
</dbReference>
<comment type="cofactor">
    <cofactor evidence="10">
        <name>heme</name>
        <dbReference type="ChEBI" id="CHEBI:30413"/>
    </cofactor>
</comment>
<dbReference type="CDD" id="cd11072">
    <property type="entry name" value="CYP71-like"/>
    <property type="match status" value="1"/>
</dbReference>
<comment type="similarity">
    <text evidence="2 11">Belongs to the cytochrome P450 family.</text>
</comment>
<dbReference type="GO" id="GO:0051762">
    <property type="term" value="P:sesquiterpene biosynthetic process"/>
    <property type="evidence" value="ECO:0007669"/>
    <property type="project" value="UniProtKB-ARBA"/>
</dbReference>
<keyword evidence="12" id="KW-0812">Transmembrane</keyword>
<evidence type="ECO:0000256" key="9">
    <source>
        <dbReference type="ARBA" id="ARBA00023180"/>
    </source>
</evidence>
<evidence type="ECO:0000256" key="7">
    <source>
        <dbReference type="ARBA" id="ARBA00023004"/>
    </source>
</evidence>
<protein>
    <recommendedName>
        <fullName evidence="15">Cytochrome P450</fullName>
    </recommendedName>
</protein>
<keyword evidence="9" id="KW-0325">Glycoprotein</keyword>
<evidence type="ECO:0000313" key="13">
    <source>
        <dbReference type="EMBL" id="KAD4888555.1"/>
    </source>
</evidence>
<dbReference type="EMBL" id="SZYD01000011">
    <property type="protein sequence ID" value="KAD4888555.1"/>
    <property type="molecule type" value="Genomic_DNA"/>
</dbReference>